<dbReference type="Proteomes" id="UP001271769">
    <property type="component" value="Unassembled WGS sequence"/>
</dbReference>
<organism evidence="5 6">
    <name type="scientific">Dongia rigui</name>
    <dbReference type="NCBI Taxonomy" id="940149"/>
    <lineage>
        <taxon>Bacteria</taxon>
        <taxon>Pseudomonadati</taxon>
        <taxon>Pseudomonadota</taxon>
        <taxon>Alphaproteobacteria</taxon>
        <taxon>Rhodospirillales</taxon>
        <taxon>Dongiaceae</taxon>
        <taxon>Dongia</taxon>
    </lineage>
</organism>
<comment type="caution">
    <text evidence="5">The sequence shown here is derived from an EMBL/GenBank/DDBJ whole genome shotgun (WGS) entry which is preliminary data.</text>
</comment>
<keyword evidence="3" id="KW-0456">Lyase</keyword>
<dbReference type="Gene3D" id="3.40.50.720">
    <property type="entry name" value="NAD(P)-binding Rossmann-like Domain"/>
    <property type="match status" value="1"/>
</dbReference>
<gene>
    <name evidence="5" type="ORF">SMD31_01160</name>
</gene>
<evidence type="ECO:0000256" key="2">
    <source>
        <dbReference type="ARBA" id="ARBA00022723"/>
    </source>
</evidence>
<dbReference type="PRINTS" id="PR00080">
    <property type="entry name" value="SDRFAMILY"/>
</dbReference>
<dbReference type="PANTHER" id="PTHR30502">
    <property type="entry name" value="2-KETO-3-DEOXY-L-RHAMNONATE ALDOLASE"/>
    <property type="match status" value="1"/>
</dbReference>
<feature type="domain" description="HpcH/HpaI aldolase/citrate lyase" evidence="4">
    <location>
        <begin position="19"/>
        <end position="235"/>
    </location>
</feature>
<dbReference type="SUPFAM" id="SSF51735">
    <property type="entry name" value="NAD(P)-binding Rossmann-fold domains"/>
    <property type="match status" value="1"/>
</dbReference>
<dbReference type="Pfam" id="PF03328">
    <property type="entry name" value="HpcH_HpaI"/>
    <property type="match status" value="1"/>
</dbReference>
<evidence type="ECO:0000313" key="6">
    <source>
        <dbReference type="Proteomes" id="UP001271769"/>
    </source>
</evidence>
<dbReference type="InterPro" id="IPR050251">
    <property type="entry name" value="HpcH-HpaI_aldolase"/>
</dbReference>
<reference evidence="5 6" key="1">
    <citation type="journal article" date="2013" name="Antonie Van Leeuwenhoek">
        <title>Dongia rigui sp. nov., isolated from freshwater of a large wetland in Korea.</title>
        <authorList>
            <person name="Baik K.S."/>
            <person name="Hwang Y.M."/>
            <person name="Choi J.S."/>
            <person name="Kwon J."/>
            <person name="Seong C.N."/>
        </authorList>
    </citation>
    <scope>NUCLEOTIDE SEQUENCE [LARGE SCALE GENOMIC DNA]</scope>
    <source>
        <strain evidence="5 6">04SU4-P</strain>
    </source>
</reference>
<dbReference type="RefSeq" id="WP_320498766.1">
    <property type="nucleotide sequence ID" value="NZ_JAXCLX010000001.1"/>
</dbReference>
<dbReference type="PROSITE" id="PS00061">
    <property type="entry name" value="ADH_SHORT"/>
    <property type="match status" value="1"/>
</dbReference>
<protein>
    <submittedName>
        <fullName evidence="5">SDR family oxidoreductase</fullName>
    </submittedName>
</protein>
<dbReference type="InterPro" id="IPR020904">
    <property type="entry name" value="Sc_DH/Rdtase_CS"/>
</dbReference>
<name>A0ABU5DT20_9PROT</name>
<evidence type="ECO:0000256" key="1">
    <source>
        <dbReference type="ARBA" id="ARBA00005568"/>
    </source>
</evidence>
<sequence>MSNPLKEKLAAGGCIGCHWATLGSPSVAELLAESEPDCILFDMQHGLWDRASLEYAIGLVRHKTIPAVRSVDASDYAIGHVLDAGARALIVPMVDTAEQARAVVRAAKYPPMGGRSGGGTRPMLDYKSYIPNANDDIVVAVMIETATAVANAAEIAAVPGIDMLFVGPFDLAMSIGTFPDFGPKHEAAVQSVLTAAKAAGKTCGIFTPYASFAADRRAQGFQWVVLAYDQALIQEPAKGAVKHARTGTGPDLVKDAVALVSGANGGIGSEIARALLRAGAAKIYCGARHVDSLRLLTAVAPDKLVPVQLDVTDPASVAAAAGACPDVSLLINNAGWNSNEGVFSGNGLDNARREMETNYLGTLALSRAFQPILAKNGGGGLANLISVVAHSNVPLMATYAASKAALLSLTQALRAELRKQGTHVMGVLPGAVDTPMTPGFEGMKMRPQQVAEALIQGLRARMEDIYPGGMASGVFNGVALDAKAIEGDFANYLPAETTVRAKA</sequence>
<dbReference type="EMBL" id="JAXCLX010000001">
    <property type="protein sequence ID" value="MDY0870506.1"/>
    <property type="molecule type" value="Genomic_DNA"/>
</dbReference>
<dbReference type="InterPro" id="IPR036291">
    <property type="entry name" value="NAD(P)-bd_dom_sf"/>
</dbReference>
<dbReference type="InterPro" id="IPR015813">
    <property type="entry name" value="Pyrv/PenolPyrv_kinase-like_dom"/>
</dbReference>
<keyword evidence="6" id="KW-1185">Reference proteome</keyword>
<dbReference type="PANTHER" id="PTHR30502:SF0">
    <property type="entry name" value="PHOSPHOENOLPYRUVATE CARBOXYLASE FAMILY PROTEIN"/>
    <property type="match status" value="1"/>
</dbReference>
<dbReference type="SUPFAM" id="SSF51621">
    <property type="entry name" value="Phosphoenolpyruvate/pyruvate domain"/>
    <property type="match status" value="1"/>
</dbReference>
<evidence type="ECO:0000313" key="5">
    <source>
        <dbReference type="EMBL" id="MDY0870506.1"/>
    </source>
</evidence>
<keyword evidence="2" id="KW-0479">Metal-binding</keyword>
<comment type="similarity">
    <text evidence="1">Belongs to the HpcH/HpaI aldolase family.</text>
</comment>
<dbReference type="PRINTS" id="PR00081">
    <property type="entry name" value="GDHRDH"/>
</dbReference>
<evidence type="ECO:0000256" key="3">
    <source>
        <dbReference type="ARBA" id="ARBA00023239"/>
    </source>
</evidence>
<dbReference type="Gene3D" id="3.20.20.60">
    <property type="entry name" value="Phosphoenolpyruvate-binding domains"/>
    <property type="match status" value="1"/>
</dbReference>
<proteinExistence type="inferred from homology"/>
<dbReference type="InterPro" id="IPR005000">
    <property type="entry name" value="Aldolase/citrate-lyase_domain"/>
</dbReference>
<dbReference type="InterPro" id="IPR002347">
    <property type="entry name" value="SDR_fam"/>
</dbReference>
<dbReference type="NCBIfam" id="NF006118">
    <property type="entry name" value="PRK08264.1-4"/>
    <property type="match status" value="1"/>
</dbReference>
<dbReference type="Pfam" id="PF00106">
    <property type="entry name" value="adh_short"/>
    <property type="match status" value="1"/>
</dbReference>
<accession>A0ABU5DT20</accession>
<evidence type="ECO:0000259" key="4">
    <source>
        <dbReference type="Pfam" id="PF03328"/>
    </source>
</evidence>
<dbReference type="InterPro" id="IPR040442">
    <property type="entry name" value="Pyrv_kinase-like_dom_sf"/>
</dbReference>